<feature type="transmembrane region" description="Helical" evidence="1">
    <location>
        <begin position="526"/>
        <end position="547"/>
    </location>
</feature>
<keyword evidence="1" id="KW-1133">Transmembrane helix</keyword>
<feature type="transmembrane region" description="Helical" evidence="1">
    <location>
        <begin position="598"/>
        <end position="618"/>
    </location>
</feature>
<feature type="transmembrane region" description="Helical" evidence="1">
    <location>
        <begin position="407"/>
        <end position="426"/>
    </location>
</feature>
<dbReference type="Pfam" id="PF10145">
    <property type="entry name" value="PhageMin_Tail"/>
    <property type="match status" value="1"/>
</dbReference>
<dbReference type="EMBL" id="CP000749">
    <property type="protein sequence ID" value="ABR69509.1"/>
    <property type="molecule type" value="Genomic_DNA"/>
</dbReference>
<keyword evidence="1" id="KW-0812">Transmembrane</keyword>
<evidence type="ECO:0000259" key="2">
    <source>
        <dbReference type="Pfam" id="PF10145"/>
    </source>
</evidence>
<feature type="domain" description="Phage tail tape measure protein" evidence="2">
    <location>
        <begin position="94"/>
        <end position="287"/>
    </location>
</feature>
<dbReference type="OrthoDB" id="9813585at2"/>
<dbReference type="InterPro" id="IPR010090">
    <property type="entry name" value="Phage_tape_meas"/>
</dbReference>
<feature type="transmembrane region" description="Helical" evidence="1">
    <location>
        <begin position="380"/>
        <end position="401"/>
    </location>
</feature>
<accession>A6VST0</accession>
<dbReference type="AlphaFoldDB" id="A6VST0"/>
<proteinExistence type="predicted"/>
<feature type="transmembrane region" description="Helical" evidence="1">
    <location>
        <begin position="462"/>
        <end position="483"/>
    </location>
</feature>
<dbReference type="STRING" id="400668.Mmwyl1_0574"/>
<keyword evidence="1" id="KW-0472">Membrane</keyword>
<feature type="transmembrane region" description="Helical" evidence="1">
    <location>
        <begin position="495"/>
        <end position="520"/>
    </location>
</feature>
<reference evidence="3" key="1">
    <citation type="submission" date="2007-06" db="EMBL/GenBank/DDBJ databases">
        <title>Complete sequence of Marinomonas sp. MWYL1.</title>
        <authorList>
            <consortium name="US DOE Joint Genome Institute"/>
            <person name="Copeland A."/>
            <person name="Lucas S."/>
            <person name="Lapidus A."/>
            <person name="Barry K."/>
            <person name="Glavina del Rio T."/>
            <person name="Dalin E."/>
            <person name="Tice H."/>
            <person name="Pitluck S."/>
            <person name="Kiss H."/>
            <person name="Brettin T."/>
            <person name="Bruce D."/>
            <person name="Detter J.C."/>
            <person name="Han C."/>
            <person name="Schmutz J."/>
            <person name="Larimer F."/>
            <person name="Land M."/>
            <person name="Hauser L."/>
            <person name="Kyrpides N."/>
            <person name="Kim E."/>
            <person name="Johnston A.W.B."/>
            <person name="Todd J.D."/>
            <person name="Rogers R."/>
            <person name="Wexler M."/>
            <person name="Bond P.L."/>
            <person name="Li Y."/>
            <person name="Richardson P."/>
        </authorList>
    </citation>
    <scope>NUCLEOTIDE SEQUENCE [LARGE SCALE GENOMIC DNA]</scope>
    <source>
        <strain evidence="3">MWYL1</strain>
    </source>
</reference>
<dbReference type="eggNOG" id="COG5283">
    <property type="taxonomic scope" value="Bacteria"/>
</dbReference>
<protein>
    <submittedName>
        <fullName evidence="3">Phage tail tape measure protein, TP901 family</fullName>
    </submittedName>
</protein>
<evidence type="ECO:0000256" key="1">
    <source>
        <dbReference type="SAM" id="Phobius"/>
    </source>
</evidence>
<organism evidence="3">
    <name type="scientific">Marinomonas sp. (strain MWYL1)</name>
    <dbReference type="NCBI Taxonomy" id="400668"/>
    <lineage>
        <taxon>Bacteria</taxon>
        <taxon>Pseudomonadati</taxon>
        <taxon>Pseudomonadota</taxon>
        <taxon>Gammaproteobacteria</taxon>
        <taxon>Oceanospirillales</taxon>
        <taxon>Oceanospirillaceae</taxon>
        <taxon>Marinomonas</taxon>
    </lineage>
</organism>
<evidence type="ECO:0000313" key="3">
    <source>
        <dbReference type="EMBL" id="ABR69509.1"/>
    </source>
</evidence>
<dbReference type="NCBIfam" id="TIGR01760">
    <property type="entry name" value="tape_meas_TP901"/>
    <property type="match status" value="1"/>
</dbReference>
<gene>
    <name evidence="3" type="ordered locus">Mmwyl1_0574</name>
</gene>
<dbReference type="HOGENOM" id="CLU_016931_0_0_6"/>
<sequence length="731" mass="78231">MSALQRLDFIVSLMDRVSGPANKMMKTMDTVTSNIQTGYQKIGYGVAGLFSVGYAFDQMLEPAKEMRTALGTISSLGVENAALENLRKTSMATAVQYGTDATEIVNASYKLQSAISGLTGNELSMLANKSAMLATATKGGLESTNAYVGQMFNIHAVEADAIGKTAFMDKLISKTAKAVQLFNTDGSQMGEAMKNIGKQATAMKVPLEEQLAVMGFLQNTMVEGGRSGNAYSSFLANISKAETTLGMKFTDSQNKALPMIDIITKLQDKFGDLSKAGDQQMLQKAFGKRGQQVLAAMAGSLDTFKGNLESIKAVKGLDDVTAMAMAIADPWDQSAAAVKNFRMEFGERLLKVFSPVYTAITDTMTTLTKWMDMFPHLTGWVIKGVVGIGVLVGSLSALSVAVGLSKFVMVGWSVVATSVGFIWGTLGKVISISRATWFAMNLQVALSGGLMNMLKINMLTTWATMAAGTIQTTAMTLATGFWSKSMMVASIGSKGLTAGLALMKFGFLSSITAVWAFSAALWANPITWIVVGVVALTAAVVAAVVYWDEWTGKLVEWGTAFLDFIGVFDFVDGVLAVWDKIPQWWNSLMGWFGSFDVGSLFSSFLSGFGLVDGVLALWNKLPEWWASFKNYLSGMNVFSFVGDSIDWLIDKINMIPGINIDTAKDMPKPVAAPASLSNQAPKMAGGGLVNQISNATSNNNNSRNVGDVHINNYGQAMDGRTFANELAFAAG</sequence>
<name>A6VST0_MARMS</name>
<feature type="transmembrane region" description="Helical" evidence="1">
    <location>
        <begin position="559"/>
        <end position="578"/>
    </location>
</feature>
<dbReference type="KEGG" id="mmw:Mmwyl1_0574"/>